<dbReference type="PANTHER" id="PTHR40763:SF5">
    <property type="entry name" value="MEMBRANE PROTEIN"/>
    <property type="match status" value="1"/>
</dbReference>
<comment type="caution">
    <text evidence="3">The sequence shown here is derived from an EMBL/GenBank/DDBJ whole genome shotgun (WGS) entry which is preliminary data.</text>
</comment>
<gene>
    <name evidence="3" type="ORF">HNR07_006755</name>
</gene>
<evidence type="ECO:0000313" key="4">
    <source>
        <dbReference type="Proteomes" id="UP000579647"/>
    </source>
</evidence>
<dbReference type="PANTHER" id="PTHR40763">
    <property type="entry name" value="MEMBRANE PROTEIN-RELATED"/>
    <property type="match status" value="1"/>
</dbReference>
<feature type="compositionally biased region" description="Gly residues" evidence="1">
    <location>
        <begin position="68"/>
        <end position="83"/>
    </location>
</feature>
<dbReference type="Proteomes" id="UP000579647">
    <property type="component" value="Unassembled WGS sequence"/>
</dbReference>
<dbReference type="RefSeq" id="WP_184370765.1">
    <property type="nucleotide sequence ID" value="NZ_BAAAKM010000037.1"/>
</dbReference>
<evidence type="ECO:0000259" key="2">
    <source>
        <dbReference type="Pfam" id="PF08044"/>
    </source>
</evidence>
<sequence length="216" mass="23066">MAPDDMNHMRISDTERDQVAEILREAAGEGRLDLDELDERLSAVYAAKTYADLRPVVSDLPAGAAGFGGPAPTGAAPTGGGQGLSPTGRQPLVGGQPLVLKGQGHPVVRKGEWTVPHRVEVDARFNSTKLDFREARLTTPVIEVWLDASWGSADLVLPEGATAEIDVDASWFGSIRSDIDSIPRHGTPHFVITGKSQGGALKVRYKRSGGWSDLFS</sequence>
<proteinExistence type="predicted"/>
<dbReference type="EMBL" id="JACHDO010000001">
    <property type="protein sequence ID" value="MBB5495618.1"/>
    <property type="molecule type" value="Genomic_DNA"/>
</dbReference>
<dbReference type="AlphaFoldDB" id="A0A840WZI5"/>
<evidence type="ECO:0000313" key="3">
    <source>
        <dbReference type="EMBL" id="MBB5495618.1"/>
    </source>
</evidence>
<dbReference type="Pfam" id="PF08044">
    <property type="entry name" value="DUF1707"/>
    <property type="match status" value="1"/>
</dbReference>
<name>A0A840WZI5_9ACTN</name>
<dbReference type="InterPro" id="IPR012551">
    <property type="entry name" value="DUF1707_SHOCT-like"/>
</dbReference>
<feature type="region of interest" description="Disordered" evidence="1">
    <location>
        <begin position="68"/>
        <end position="101"/>
    </location>
</feature>
<evidence type="ECO:0000256" key="1">
    <source>
        <dbReference type="SAM" id="MobiDB-lite"/>
    </source>
</evidence>
<feature type="domain" description="DUF1707" evidence="2">
    <location>
        <begin position="9"/>
        <end position="61"/>
    </location>
</feature>
<keyword evidence="4" id="KW-1185">Reference proteome</keyword>
<protein>
    <recommendedName>
        <fullName evidence="2">DUF1707 domain-containing protein</fullName>
    </recommendedName>
</protein>
<reference evidence="3 4" key="1">
    <citation type="submission" date="2020-08" db="EMBL/GenBank/DDBJ databases">
        <title>Sequencing the genomes of 1000 actinobacteria strains.</title>
        <authorList>
            <person name="Klenk H.-P."/>
        </authorList>
    </citation>
    <scope>NUCLEOTIDE SEQUENCE [LARGE SCALE GENOMIC DNA]</scope>
    <source>
        <strain evidence="3 4">DSM 44598</strain>
    </source>
</reference>
<organism evidence="3 4">
    <name type="scientific">Nocardiopsis metallicus</name>
    <dbReference type="NCBI Taxonomy" id="179819"/>
    <lineage>
        <taxon>Bacteria</taxon>
        <taxon>Bacillati</taxon>
        <taxon>Actinomycetota</taxon>
        <taxon>Actinomycetes</taxon>
        <taxon>Streptosporangiales</taxon>
        <taxon>Nocardiopsidaceae</taxon>
        <taxon>Nocardiopsis</taxon>
    </lineage>
</organism>
<accession>A0A840WZI5</accession>